<sequence length="28" mass="3357">MTFRRRSVVILIGFLYLEFGELLDMPHC</sequence>
<keyword evidence="2" id="KW-1185">Reference proteome</keyword>
<comment type="caution">
    <text evidence="1">The sequence shown here is derived from an EMBL/GenBank/DDBJ whole genome shotgun (WGS) entry which is preliminary data.</text>
</comment>
<dbReference type="EMBL" id="JABFAF010280094">
    <property type="protein sequence ID" value="MBA0881917.1"/>
    <property type="molecule type" value="Genomic_DNA"/>
</dbReference>
<accession>A0A7J9NFI3</accession>
<gene>
    <name evidence="1" type="ORF">Goshw_012233</name>
</gene>
<name>A0A7J9NFI3_GOSSC</name>
<proteinExistence type="predicted"/>
<organism evidence="1 2">
    <name type="scientific">Gossypium schwendimanii</name>
    <name type="common">Cotton</name>
    <dbReference type="NCBI Taxonomy" id="34291"/>
    <lineage>
        <taxon>Eukaryota</taxon>
        <taxon>Viridiplantae</taxon>
        <taxon>Streptophyta</taxon>
        <taxon>Embryophyta</taxon>
        <taxon>Tracheophyta</taxon>
        <taxon>Spermatophyta</taxon>
        <taxon>Magnoliopsida</taxon>
        <taxon>eudicotyledons</taxon>
        <taxon>Gunneridae</taxon>
        <taxon>Pentapetalae</taxon>
        <taxon>rosids</taxon>
        <taxon>malvids</taxon>
        <taxon>Malvales</taxon>
        <taxon>Malvaceae</taxon>
        <taxon>Malvoideae</taxon>
        <taxon>Gossypium</taxon>
    </lineage>
</organism>
<protein>
    <submittedName>
        <fullName evidence="1">Uncharacterized protein</fullName>
    </submittedName>
</protein>
<dbReference type="AlphaFoldDB" id="A0A7J9NFI3"/>
<dbReference type="Proteomes" id="UP000593576">
    <property type="component" value="Unassembled WGS sequence"/>
</dbReference>
<evidence type="ECO:0000313" key="1">
    <source>
        <dbReference type="EMBL" id="MBA0881917.1"/>
    </source>
</evidence>
<evidence type="ECO:0000313" key="2">
    <source>
        <dbReference type="Proteomes" id="UP000593576"/>
    </source>
</evidence>
<reference evidence="1 2" key="1">
    <citation type="journal article" date="2019" name="Genome Biol. Evol.">
        <title>Insights into the evolution of the New World diploid cottons (Gossypium, subgenus Houzingenia) based on genome sequencing.</title>
        <authorList>
            <person name="Grover C.E."/>
            <person name="Arick M.A. 2nd"/>
            <person name="Thrash A."/>
            <person name="Conover J.L."/>
            <person name="Sanders W.S."/>
            <person name="Peterson D.G."/>
            <person name="Frelichowski J.E."/>
            <person name="Scheffler J.A."/>
            <person name="Scheffler B.E."/>
            <person name="Wendel J.F."/>
        </authorList>
    </citation>
    <scope>NUCLEOTIDE SEQUENCE [LARGE SCALE GENOMIC DNA]</scope>
    <source>
        <strain evidence="1">1</strain>
        <tissue evidence="1">Leaf</tissue>
    </source>
</reference>
<dbReference type="OrthoDB" id="989156at2759"/>